<proteinExistence type="predicted"/>
<feature type="compositionally biased region" description="Basic residues" evidence="1">
    <location>
        <begin position="12"/>
        <end position="29"/>
    </location>
</feature>
<evidence type="ECO:0000313" key="2">
    <source>
        <dbReference type="EMBL" id="ELU18690.1"/>
    </source>
</evidence>
<name>R7VME3_CAPTE</name>
<reference evidence="4" key="1">
    <citation type="submission" date="2012-12" db="EMBL/GenBank/DDBJ databases">
        <authorList>
            <person name="Hellsten U."/>
            <person name="Grimwood J."/>
            <person name="Chapman J.A."/>
            <person name="Shapiro H."/>
            <person name="Aerts A."/>
            <person name="Otillar R.P."/>
            <person name="Terry A.Y."/>
            <person name="Boore J.L."/>
            <person name="Simakov O."/>
            <person name="Marletaz F."/>
            <person name="Cho S.-J."/>
            <person name="Edsinger-Gonzales E."/>
            <person name="Havlak P."/>
            <person name="Kuo D.-H."/>
            <person name="Larsson T."/>
            <person name="Lv J."/>
            <person name="Arendt D."/>
            <person name="Savage R."/>
            <person name="Osoegawa K."/>
            <person name="de Jong P."/>
            <person name="Lindberg D.R."/>
            <person name="Seaver E.C."/>
            <person name="Weisblat D.A."/>
            <person name="Putnam N.H."/>
            <person name="Grigoriev I.V."/>
            <person name="Rokhsar D.S."/>
        </authorList>
    </citation>
    <scope>NUCLEOTIDE SEQUENCE</scope>
    <source>
        <strain evidence="4">I ESC-2004</strain>
    </source>
</reference>
<gene>
    <name evidence="2" type="ORF">CAPTEDRAFT_229290</name>
</gene>
<evidence type="ECO:0000313" key="3">
    <source>
        <dbReference type="EnsemblMetazoa" id="CapteP229290"/>
    </source>
</evidence>
<keyword evidence="4" id="KW-1185">Reference proteome</keyword>
<dbReference type="EMBL" id="AMQN01000486">
    <property type="status" value="NOT_ANNOTATED_CDS"/>
    <property type="molecule type" value="Genomic_DNA"/>
</dbReference>
<accession>R7VME3</accession>
<evidence type="ECO:0000256" key="1">
    <source>
        <dbReference type="SAM" id="MobiDB-lite"/>
    </source>
</evidence>
<dbReference type="HOGENOM" id="CLU_1943370_0_0_1"/>
<evidence type="ECO:0000313" key="4">
    <source>
        <dbReference type="Proteomes" id="UP000014760"/>
    </source>
</evidence>
<dbReference type="AlphaFoldDB" id="R7VME3"/>
<feature type="region of interest" description="Disordered" evidence="1">
    <location>
        <begin position="1"/>
        <end position="45"/>
    </location>
</feature>
<sequence length="130" mass="15222">DNHVSSSDSLRGRSRRRLRQRRQQGRPHQTRQLPEPPTSQRLCSSGSCSQLLQRSRLPRTVQRQVWQRWLLLQRPQLFRHVLKRKRLHPAACAPGSKNSANDKYNFGSSYNYRDFCDVNLVDDGYALKHG</sequence>
<dbReference type="Proteomes" id="UP000014760">
    <property type="component" value="Unassembled WGS sequence"/>
</dbReference>
<reference evidence="3" key="3">
    <citation type="submission" date="2015-06" db="UniProtKB">
        <authorList>
            <consortium name="EnsemblMetazoa"/>
        </authorList>
    </citation>
    <scope>IDENTIFICATION</scope>
</reference>
<dbReference type="EnsemblMetazoa" id="CapteT229290">
    <property type="protein sequence ID" value="CapteP229290"/>
    <property type="gene ID" value="CapteG229290"/>
</dbReference>
<organism evidence="2">
    <name type="scientific">Capitella teleta</name>
    <name type="common">Polychaete worm</name>
    <dbReference type="NCBI Taxonomy" id="283909"/>
    <lineage>
        <taxon>Eukaryota</taxon>
        <taxon>Metazoa</taxon>
        <taxon>Spiralia</taxon>
        <taxon>Lophotrochozoa</taxon>
        <taxon>Annelida</taxon>
        <taxon>Polychaeta</taxon>
        <taxon>Sedentaria</taxon>
        <taxon>Scolecida</taxon>
        <taxon>Capitellidae</taxon>
        <taxon>Capitella</taxon>
    </lineage>
</organism>
<dbReference type="EMBL" id="KB291799">
    <property type="protein sequence ID" value="ELU18690.1"/>
    <property type="molecule type" value="Genomic_DNA"/>
</dbReference>
<feature type="non-terminal residue" evidence="2">
    <location>
        <position position="130"/>
    </location>
</feature>
<feature type="non-terminal residue" evidence="2">
    <location>
        <position position="1"/>
    </location>
</feature>
<reference evidence="2 4" key="2">
    <citation type="journal article" date="2013" name="Nature">
        <title>Insights into bilaterian evolution from three spiralian genomes.</title>
        <authorList>
            <person name="Simakov O."/>
            <person name="Marletaz F."/>
            <person name="Cho S.J."/>
            <person name="Edsinger-Gonzales E."/>
            <person name="Havlak P."/>
            <person name="Hellsten U."/>
            <person name="Kuo D.H."/>
            <person name="Larsson T."/>
            <person name="Lv J."/>
            <person name="Arendt D."/>
            <person name="Savage R."/>
            <person name="Osoegawa K."/>
            <person name="de Jong P."/>
            <person name="Grimwood J."/>
            <person name="Chapman J.A."/>
            <person name="Shapiro H."/>
            <person name="Aerts A."/>
            <person name="Otillar R.P."/>
            <person name="Terry A.Y."/>
            <person name="Boore J.L."/>
            <person name="Grigoriev I.V."/>
            <person name="Lindberg D.R."/>
            <person name="Seaver E.C."/>
            <person name="Weisblat D.A."/>
            <person name="Putnam N.H."/>
            <person name="Rokhsar D.S."/>
        </authorList>
    </citation>
    <scope>NUCLEOTIDE SEQUENCE</scope>
    <source>
        <strain evidence="2 4">I ESC-2004</strain>
    </source>
</reference>
<protein>
    <submittedName>
        <fullName evidence="2 3">Uncharacterized protein</fullName>
    </submittedName>
</protein>